<evidence type="ECO:0000256" key="2">
    <source>
        <dbReference type="ARBA" id="ARBA00022448"/>
    </source>
</evidence>
<sequence>MLYFPRWKRLLVWLVVIIGVVVALPNILPQALLNQLPTVYSKLHLPMGVDLQGGSRLVVQLPKSEIAERDATIDVMKRRLDIGAAGFEDYSIAKQSRDKIRIEVPGLFDVQLLKDIVSVTARFSLYEEDTSVSVNDVVMGKVARPEGTIVTYSMDDPPVSYLLKDHPFLTNDNIAGAYAEKNVNTGGSLLTVALDSEGQQKLSDFTRKNPDKRLIIVFDNEVLAAMRFPVPIDDGYIRVGPLPDDVAHNLETVLTTGPLPTDLTFIEERTVGGDLGSAYAKAGLHAAFGALVIVAVFMVLSYGLLGLTADVALAANLMMLVAVLSLVGTPLTLAGFAGLVLIIGVSVDANILIYERVREARRNNYSVTQAVEAGFSGAMSTIVDANVTTFIAALVLFMLGTGPIHGFALTVTIGILTSLFTTFTFTRMMISWWIRTFHPREIPQRIIRIIPPNTSIRFMKLGKITLALSTVLIILTGGLYVTAGVNYGIDFAGGSLAVLEAKNGKADIYDIASRVNDLNIGGVNVSPTKRPSEAELTIASQENGEDAEQTVAVKLRGEFGNDYTLQRLDIVGPTVSSELSRVSALAIFVSLLAIFIYVLWRFRWQFAIGAVLTTVHDIIILVGIFLLFQWQFNLWSIAALLAIIGYSLNDTIVVYDRVRSLLKKRGNIDMRSLVDIAINRTLSRTILTSLATLLAHIPLYYFGGADMKDFASVLLIGIIIGTYSSIFIAGPMLVLLKVKPKQTGIEGS</sequence>
<feature type="transmembrane region" description="Helical" evidence="9">
    <location>
        <begin position="713"/>
        <end position="736"/>
    </location>
</feature>
<dbReference type="GO" id="GO:0015450">
    <property type="term" value="F:protein-transporting ATPase activity"/>
    <property type="evidence" value="ECO:0007669"/>
    <property type="project" value="InterPro"/>
</dbReference>
<dbReference type="NCBIfam" id="TIGR00916">
    <property type="entry name" value="2A0604s01"/>
    <property type="match status" value="2"/>
</dbReference>
<dbReference type="PRINTS" id="PR01755">
    <property type="entry name" value="SECFTRNLCASE"/>
</dbReference>
<dbReference type="SUPFAM" id="SSF82866">
    <property type="entry name" value="Multidrug efflux transporter AcrB transmembrane domain"/>
    <property type="match status" value="2"/>
</dbReference>
<evidence type="ECO:0000256" key="6">
    <source>
        <dbReference type="ARBA" id="ARBA00022989"/>
    </source>
</evidence>
<dbReference type="NCBIfam" id="TIGR01129">
    <property type="entry name" value="secD"/>
    <property type="match status" value="1"/>
</dbReference>
<dbReference type="PANTHER" id="PTHR30081:SF1">
    <property type="entry name" value="PROTEIN TRANSLOCASE SUBUNIT SECD"/>
    <property type="match status" value="1"/>
</dbReference>
<dbReference type="InterPro" id="IPR005791">
    <property type="entry name" value="SecD"/>
</dbReference>
<evidence type="ECO:0000256" key="7">
    <source>
        <dbReference type="ARBA" id="ARBA00023010"/>
    </source>
</evidence>
<dbReference type="OrthoDB" id="9805019at2"/>
<comment type="subcellular location">
    <subcellularLocation>
        <location evidence="1 9">Cell membrane</location>
        <topology evidence="1 9">Multi-pass membrane protein</topology>
    </subcellularLocation>
</comment>
<keyword evidence="14" id="KW-1185">Reference proteome</keyword>
<dbReference type="InterPro" id="IPR048634">
    <property type="entry name" value="SecD_SecF_C"/>
</dbReference>
<feature type="domain" description="SecDF P1 head subdomain" evidence="12">
    <location>
        <begin position="154"/>
        <end position="260"/>
    </location>
</feature>
<comment type="caution">
    <text evidence="9">Lacks conserved residue(s) required for the propagation of feature annotation.</text>
</comment>
<feature type="transmembrane region" description="Helical" evidence="9">
    <location>
        <begin position="404"/>
        <end position="425"/>
    </location>
</feature>
<feature type="transmembrane region" description="Helical" evidence="9">
    <location>
        <begin position="282"/>
        <end position="300"/>
    </location>
</feature>
<name>A0A1R0F7Z9_9HYPH</name>
<evidence type="ECO:0000259" key="12">
    <source>
        <dbReference type="Pfam" id="PF22599"/>
    </source>
</evidence>
<dbReference type="Pfam" id="PF02355">
    <property type="entry name" value="SecD_SecF_C"/>
    <property type="match status" value="2"/>
</dbReference>
<comment type="subunit">
    <text evidence="10">Forms a complex with SecD. Part of the essential Sec protein translocation apparatus which comprises SecA, SecYEG and auxiliary proteins SecDF-YajC and YidC.</text>
</comment>
<evidence type="ECO:0000259" key="11">
    <source>
        <dbReference type="Pfam" id="PF02355"/>
    </source>
</evidence>
<dbReference type="InterPro" id="IPR005665">
    <property type="entry name" value="SecF_bac"/>
</dbReference>
<accession>A0A1R0F7Z9</accession>
<evidence type="ECO:0000256" key="5">
    <source>
        <dbReference type="ARBA" id="ARBA00022927"/>
    </source>
</evidence>
<feature type="transmembrane region" description="Helical" evidence="9">
    <location>
        <begin position="607"/>
        <end position="628"/>
    </location>
</feature>
<evidence type="ECO:0000256" key="4">
    <source>
        <dbReference type="ARBA" id="ARBA00022692"/>
    </source>
</evidence>
<dbReference type="HAMAP" id="MF_01464_B">
    <property type="entry name" value="SecF_B"/>
    <property type="match status" value="1"/>
</dbReference>
<evidence type="ECO:0000256" key="9">
    <source>
        <dbReference type="HAMAP-Rule" id="MF_01463"/>
    </source>
</evidence>
<dbReference type="Pfam" id="PF07549">
    <property type="entry name" value="Sec_GG"/>
    <property type="match status" value="2"/>
</dbReference>
<keyword evidence="2 9" id="KW-0813">Transport</keyword>
<dbReference type="RefSeq" id="WP_075870008.1">
    <property type="nucleotide sequence ID" value="NZ_CALYQA010000001.1"/>
</dbReference>
<comment type="function">
    <text evidence="9">Part of the Sec protein translocase complex. Interacts with the SecYEG preprotein conducting channel. SecDF uses the proton motive force (PMF) to complete protein translocation after the ATP-dependent function of SecA.</text>
</comment>
<feature type="domain" description="Protein export membrane protein SecD/SecF C-terminal" evidence="11">
    <location>
        <begin position="558"/>
        <end position="737"/>
    </location>
</feature>
<dbReference type="InterPro" id="IPR055344">
    <property type="entry name" value="SecD_SecF_C_bact"/>
</dbReference>
<keyword evidence="8 9" id="KW-0472">Membrane</keyword>
<dbReference type="HAMAP" id="MF_01463_B">
    <property type="entry name" value="SecD_B"/>
    <property type="match status" value="1"/>
</dbReference>
<dbReference type="EMBL" id="LXYT01000002">
    <property type="protein sequence ID" value="OLY43087.1"/>
    <property type="molecule type" value="Genomic_DNA"/>
</dbReference>
<dbReference type="NCBIfam" id="TIGR00966">
    <property type="entry name" value="transloc_SecF"/>
    <property type="match status" value="1"/>
</dbReference>
<dbReference type="GO" id="GO:0005886">
    <property type="term" value="C:plasma membrane"/>
    <property type="evidence" value="ECO:0007669"/>
    <property type="project" value="UniProtKB-SubCell"/>
</dbReference>
<evidence type="ECO:0000256" key="3">
    <source>
        <dbReference type="ARBA" id="ARBA00022475"/>
    </source>
</evidence>
<evidence type="ECO:0000313" key="14">
    <source>
        <dbReference type="Proteomes" id="UP000187344"/>
    </source>
</evidence>
<proteinExistence type="inferred from homology"/>
<dbReference type="Proteomes" id="UP000187344">
    <property type="component" value="Unassembled WGS sequence"/>
</dbReference>
<evidence type="ECO:0000256" key="1">
    <source>
        <dbReference type="ARBA" id="ARBA00004651"/>
    </source>
</evidence>
<feature type="transmembrane region" description="Helical" evidence="9">
    <location>
        <begin position="466"/>
        <end position="489"/>
    </location>
</feature>
<keyword evidence="5 9" id="KW-0653">Protein transport</keyword>
<comment type="caution">
    <text evidence="13">The sequence shown here is derived from an EMBL/GenBank/DDBJ whole genome shotgun (WGS) entry which is preliminary data.</text>
</comment>
<feature type="transmembrane region" description="Helical" evidence="9">
    <location>
        <begin position="582"/>
        <end position="600"/>
    </location>
</feature>
<keyword evidence="4 9" id="KW-0812">Transmembrane</keyword>
<evidence type="ECO:0000256" key="10">
    <source>
        <dbReference type="HAMAP-Rule" id="MF_01464"/>
    </source>
</evidence>
<dbReference type="InterPro" id="IPR054384">
    <property type="entry name" value="SecDF_P1_head"/>
</dbReference>
<dbReference type="GO" id="GO:0065002">
    <property type="term" value="P:intracellular protein transmembrane transport"/>
    <property type="evidence" value="ECO:0007669"/>
    <property type="project" value="UniProtKB-UniRule"/>
</dbReference>
<dbReference type="Pfam" id="PF22599">
    <property type="entry name" value="SecDF_P1_head"/>
    <property type="match status" value="1"/>
</dbReference>
<feature type="transmembrane region" description="Helical" evidence="9">
    <location>
        <begin position="681"/>
        <end position="701"/>
    </location>
</feature>
<feature type="transmembrane region" description="Helical" evidence="9">
    <location>
        <begin position="634"/>
        <end position="655"/>
    </location>
</feature>
<dbReference type="Gene3D" id="1.20.1640.10">
    <property type="entry name" value="Multidrug efflux transporter AcrB transmembrane domain"/>
    <property type="match status" value="2"/>
</dbReference>
<dbReference type="PANTHER" id="PTHR30081">
    <property type="entry name" value="PROTEIN-EXPORT MEMBRANE PROTEIN SEC"/>
    <property type="match status" value="1"/>
</dbReference>
<comment type="similarity">
    <text evidence="9">Belongs to the SecD/SecF family. SecD subfamily.</text>
</comment>
<feature type="transmembrane region" description="Helical" evidence="9">
    <location>
        <begin position="307"/>
        <end position="327"/>
    </location>
</feature>
<dbReference type="Gene3D" id="3.30.70.3400">
    <property type="match status" value="1"/>
</dbReference>
<feature type="domain" description="Protein export membrane protein SecD/SecF C-terminal" evidence="11">
    <location>
        <begin position="262"/>
        <end position="433"/>
    </location>
</feature>
<keyword evidence="6 9" id="KW-1133">Transmembrane helix</keyword>
<organism evidence="13 14">
    <name type="scientific">Bartonella apis</name>
    <dbReference type="NCBI Taxonomy" id="1686310"/>
    <lineage>
        <taxon>Bacteria</taxon>
        <taxon>Pseudomonadati</taxon>
        <taxon>Pseudomonadota</taxon>
        <taxon>Alphaproteobacteria</taxon>
        <taxon>Hyphomicrobiales</taxon>
        <taxon>Bartonellaceae</taxon>
        <taxon>Bartonella</taxon>
    </lineage>
</organism>
<keyword evidence="3 9" id="KW-1003">Cell membrane</keyword>
<keyword evidence="7 9" id="KW-0811">Translocation</keyword>
<protein>
    <recommendedName>
        <fullName evidence="9 10">Multifunctional fusion protein</fullName>
    </recommendedName>
    <domain>
        <recommendedName>
            <fullName evidence="9">Protein translocase subunit SecD</fullName>
        </recommendedName>
    </domain>
    <domain>
        <recommendedName>
            <fullName evidence="10">Protein-export membrane protein SecF</fullName>
        </recommendedName>
    </domain>
</protein>
<dbReference type="GO" id="GO:0006605">
    <property type="term" value="P:protein targeting"/>
    <property type="evidence" value="ECO:0007669"/>
    <property type="project" value="UniProtKB-UniRule"/>
</dbReference>
<dbReference type="InterPro" id="IPR022646">
    <property type="entry name" value="SecD/SecF_CS"/>
</dbReference>
<dbReference type="GO" id="GO:0043952">
    <property type="term" value="P:protein transport by the Sec complex"/>
    <property type="evidence" value="ECO:0007669"/>
    <property type="project" value="UniProtKB-UniRule"/>
</dbReference>
<evidence type="ECO:0000313" key="13">
    <source>
        <dbReference type="EMBL" id="OLY43087.1"/>
    </source>
</evidence>
<comment type="subunit">
    <text evidence="9">Forms a complex with SecF. Part of the essential Sec protein translocation apparatus which comprises SecA, SecYEG and auxiliary proteins SecDF-YajC and YidC.</text>
</comment>
<evidence type="ECO:0000256" key="8">
    <source>
        <dbReference type="ARBA" id="ARBA00023136"/>
    </source>
</evidence>
<comment type="similarity">
    <text evidence="10">Belongs to the SecD/SecF family. SecF subfamily.</text>
</comment>
<dbReference type="Gene3D" id="3.30.1360.200">
    <property type="match status" value="1"/>
</dbReference>
<dbReference type="AlphaFoldDB" id="A0A1R0F7Z9"/>
<feature type="transmembrane region" description="Helical" evidence="9">
    <location>
        <begin position="333"/>
        <end position="354"/>
    </location>
</feature>
<reference evidence="13 14" key="1">
    <citation type="submission" date="2016-12" db="EMBL/GenBank/DDBJ databases">
        <title>Comparative genomics of Bartonella apis.</title>
        <authorList>
            <person name="Engel P."/>
        </authorList>
    </citation>
    <scope>NUCLEOTIDE SEQUENCE [LARGE SCALE GENOMIC DNA]</scope>
    <source>
        <strain evidence="13 14">PEB0149</strain>
    </source>
</reference>
<dbReference type="InterPro" id="IPR022813">
    <property type="entry name" value="SecD/SecF_arch_bac"/>
</dbReference>
<gene>
    <name evidence="10" type="primary">secF</name>
    <name evidence="9" type="synonym">secD</name>
    <name evidence="13" type="ORF">PEB0149_005090</name>
</gene>
<dbReference type="InterPro" id="IPR022645">
    <property type="entry name" value="SecD/SecF_bac"/>
</dbReference>
<feature type="transmembrane region" description="Helical" evidence="9">
    <location>
        <begin position="375"/>
        <end position="398"/>
    </location>
</feature>